<dbReference type="PROSITE" id="PS51257">
    <property type="entry name" value="PROKAR_LIPOPROTEIN"/>
    <property type="match status" value="1"/>
</dbReference>
<reference evidence="1" key="1">
    <citation type="submission" date="2018-06" db="EMBL/GenBank/DDBJ databases">
        <authorList>
            <person name="Zhirakovskaya E."/>
        </authorList>
    </citation>
    <scope>NUCLEOTIDE SEQUENCE</scope>
</reference>
<sequence>MKFIVGLISAFLLLQGCASVNTFPTIARQGDTVSIMIGGTEKARKDTISVILTDSAGADWDLKALGLVRSVFNLRADGRSVGAHYSPYLDSYISWSEGHEPVQAVLIVDIPAGVAIGFSTLTIATLVDDDSSGVTLPYSVNMEILDGLGNTDEFLRNTATSGQLPVDFNSLEPAPHAKISFGVTDGVVIGAASLVIDFDETIVNPDDINVYVPESNVRGSVVDPGAFGATQRMVYWHQDGLQLYIDIIAPQGINQAFLMAYIVHPQGLAANPNLTITSSTIYDVSGYEIVLTPTLEYFQ</sequence>
<accession>A0A3B1BJF8</accession>
<organism evidence="1">
    <name type="scientific">hydrothermal vent metagenome</name>
    <dbReference type="NCBI Taxonomy" id="652676"/>
    <lineage>
        <taxon>unclassified sequences</taxon>
        <taxon>metagenomes</taxon>
        <taxon>ecological metagenomes</taxon>
    </lineage>
</organism>
<evidence type="ECO:0000313" key="1">
    <source>
        <dbReference type="EMBL" id="VAX14661.1"/>
    </source>
</evidence>
<dbReference type="EMBL" id="UOFZ01000188">
    <property type="protein sequence ID" value="VAX14661.1"/>
    <property type="molecule type" value="Genomic_DNA"/>
</dbReference>
<protein>
    <submittedName>
        <fullName evidence="1">Uncharacterized protein</fullName>
    </submittedName>
</protein>
<name>A0A3B1BJF8_9ZZZZ</name>
<gene>
    <name evidence="1" type="ORF">MNBD_GAMMA24-546</name>
</gene>
<dbReference type="AlphaFoldDB" id="A0A3B1BJF8"/>
<proteinExistence type="predicted"/>